<evidence type="ECO:0000256" key="2">
    <source>
        <dbReference type="SAM" id="MobiDB-lite"/>
    </source>
</evidence>
<feature type="region of interest" description="Disordered" evidence="2">
    <location>
        <begin position="326"/>
        <end position="370"/>
    </location>
</feature>
<name>A0A8S3YME1_9EUPU</name>
<gene>
    <name evidence="3" type="ORF">CUNI_LOCUS3837</name>
</gene>
<keyword evidence="1" id="KW-0175">Coiled coil</keyword>
<evidence type="ECO:0000313" key="3">
    <source>
        <dbReference type="EMBL" id="CAG5118279.1"/>
    </source>
</evidence>
<feature type="coiled-coil region" evidence="1">
    <location>
        <begin position="233"/>
        <end position="260"/>
    </location>
</feature>
<feature type="coiled-coil region" evidence="1">
    <location>
        <begin position="139"/>
        <end position="200"/>
    </location>
</feature>
<feature type="coiled-coil region" evidence="1">
    <location>
        <begin position="73"/>
        <end position="114"/>
    </location>
</feature>
<accession>A0A8S3YME1</accession>
<evidence type="ECO:0000256" key="1">
    <source>
        <dbReference type="SAM" id="Coils"/>
    </source>
</evidence>
<reference evidence="3" key="1">
    <citation type="submission" date="2021-04" db="EMBL/GenBank/DDBJ databases">
        <authorList>
            <consortium name="Molecular Ecology Group"/>
        </authorList>
    </citation>
    <scope>NUCLEOTIDE SEQUENCE</scope>
</reference>
<feature type="compositionally biased region" description="Acidic residues" evidence="2">
    <location>
        <begin position="354"/>
        <end position="370"/>
    </location>
</feature>
<keyword evidence="4" id="KW-1185">Reference proteome</keyword>
<organism evidence="3 4">
    <name type="scientific">Candidula unifasciata</name>
    <dbReference type="NCBI Taxonomy" id="100452"/>
    <lineage>
        <taxon>Eukaryota</taxon>
        <taxon>Metazoa</taxon>
        <taxon>Spiralia</taxon>
        <taxon>Lophotrochozoa</taxon>
        <taxon>Mollusca</taxon>
        <taxon>Gastropoda</taxon>
        <taxon>Heterobranchia</taxon>
        <taxon>Euthyneura</taxon>
        <taxon>Panpulmonata</taxon>
        <taxon>Eupulmonata</taxon>
        <taxon>Stylommatophora</taxon>
        <taxon>Helicina</taxon>
        <taxon>Helicoidea</taxon>
        <taxon>Geomitridae</taxon>
        <taxon>Candidula</taxon>
    </lineage>
</organism>
<dbReference type="OrthoDB" id="9904351at2759"/>
<dbReference type="AlphaFoldDB" id="A0A8S3YME1"/>
<dbReference type="Proteomes" id="UP000678393">
    <property type="component" value="Unassembled WGS sequence"/>
</dbReference>
<proteinExistence type="predicted"/>
<dbReference type="EMBL" id="CAJHNH020000527">
    <property type="protein sequence ID" value="CAG5118279.1"/>
    <property type="molecule type" value="Genomic_DNA"/>
</dbReference>
<protein>
    <submittedName>
        <fullName evidence="3">Uncharacterized protein</fullName>
    </submittedName>
</protein>
<sequence>MDWENKLYSIVKETQTNLAKAKDKLSGKSVPAIDYWTLNSSGQSGKHIQHHLNSLPESEVSNLDMNTDYSMQMFHLQEQIHSQNRRIEKLEKLVISLNNERDYYKEQISQLRGEVDHITDRMNSQISSISSERQIFTMKRELMNEIEKVKTMLHNYDKEAGNRKKTSISSTWNDDIWTIKENLTENIEQVHRELTAVNKRIGENASGASQYQRPSAVYTPGFVKTDDTSSLQLQQLRQTITALTSKLESLENKIDTANSQQPSVFSQNWPGNIQHIINRLTIHQMFILGDDNNDLHSLSDLSDFSSFSENNIDTLTFDLREGRTLGQQRRKPVASGCKYSTGKTGREEFSLSDSDIDDDDDPEIDSLDLC</sequence>
<evidence type="ECO:0000313" key="4">
    <source>
        <dbReference type="Proteomes" id="UP000678393"/>
    </source>
</evidence>
<comment type="caution">
    <text evidence="3">The sequence shown here is derived from an EMBL/GenBank/DDBJ whole genome shotgun (WGS) entry which is preliminary data.</text>
</comment>